<feature type="coiled-coil region" evidence="1">
    <location>
        <begin position="187"/>
        <end position="243"/>
    </location>
</feature>
<dbReference type="Gene3D" id="2.40.420.20">
    <property type="match status" value="1"/>
</dbReference>
<feature type="domain" description="Peptidoglycan binding-like" evidence="2">
    <location>
        <begin position="132"/>
        <end position="173"/>
    </location>
</feature>
<evidence type="ECO:0000313" key="4">
    <source>
        <dbReference type="Proteomes" id="UP000054537"/>
    </source>
</evidence>
<evidence type="ECO:0000313" key="3">
    <source>
        <dbReference type="EMBL" id="KHD74951.1"/>
    </source>
</evidence>
<dbReference type="InterPro" id="IPR002477">
    <property type="entry name" value="Peptidoglycan-bd-like"/>
</dbReference>
<dbReference type="PANTHER" id="PTHR30469">
    <property type="entry name" value="MULTIDRUG RESISTANCE PROTEIN MDTA"/>
    <property type="match status" value="1"/>
</dbReference>
<dbReference type="GO" id="GO:0015562">
    <property type="term" value="F:efflux transmembrane transporter activity"/>
    <property type="evidence" value="ECO:0007669"/>
    <property type="project" value="TreeGrafter"/>
</dbReference>
<keyword evidence="4" id="KW-1185">Reference proteome</keyword>
<accession>A0A0A6UHM8</accession>
<dbReference type="InterPro" id="IPR036366">
    <property type="entry name" value="PGBDSf"/>
</dbReference>
<comment type="caution">
    <text evidence="3">The sequence shown here is derived from an EMBL/GenBank/DDBJ whole genome shotgun (WGS) entry which is preliminary data.</text>
</comment>
<dbReference type="Gene3D" id="1.10.101.10">
    <property type="entry name" value="PGBD-like superfamily/PGBD"/>
    <property type="match status" value="1"/>
</dbReference>
<evidence type="ECO:0000256" key="1">
    <source>
        <dbReference type="SAM" id="Coils"/>
    </source>
</evidence>
<protein>
    <recommendedName>
        <fullName evidence="2">Peptidoglycan binding-like domain-containing protein</fullName>
    </recommendedName>
</protein>
<sequence length="441" mass="44889">MNPSAARRRLLTAVVVSVLVTAGALAVSTRLKSPAQVAAEAAPPPPSVLTEPVRRRILTATVVLRGRVNAEQSVDVVARGSAEAVPVVTAVRAGYGATVRPAQVLMEISGRPVFALPGTIPAYRDLRPGATGRDVAQLQRALDTLGFGSGGDSDGAYGAGTEAAVREFYRSKGYEPLPAGPEDEDLLRQAETALTAAERALRDARIAHRTAPASVKAAAALAVQDREEDLAAAEEERDRVAGRTGPMVPAGETVFLSGFPARVDKVTATVGAEAKDTLLTVAAGRLVVTGRLTAYQKDLIRPGMPVEILAETTGTTADAAVKAVADTPAQPGQDGEPGAAAEPAQAGYEMVVAPAGALDAALAGEDVRLTVTAASSGTEVLVVPLAAVSAGADGKTSVTVVDGDARTRVEVTPGLVGDGFVQVTPVGGARLEPEQTVLVGS</sequence>
<dbReference type="GO" id="GO:1990281">
    <property type="term" value="C:efflux pump complex"/>
    <property type="evidence" value="ECO:0007669"/>
    <property type="project" value="TreeGrafter"/>
</dbReference>
<dbReference type="AlphaFoldDB" id="A0A0A6UHM8"/>
<name>A0A0A6UHM8_ACTUT</name>
<evidence type="ECO:0000259" key="2">
    <source>
        <dbReference type="Pfam" id="PF01471"/>
    </source>
</evidence>
<dbReference type="SUPFAM" id="SSF47090">
    <property type="entry name" value="PGBD-like"/>
    <property type="match status" value="1"/>
</dbReference>
<dbReference type="STRING" id="1869.MB27_25995"/>
<dbReference type="PANTHER" id="PTHR30469:SF15">
    <property type="entry name" value="HLYD FAMILY OF SECRETION PROTEINS"/>
    <property type="match status" value="1"/>
</dbReference>
<organism evidence="3 4">
    <name type="scientific">Actinoplanes utahensis</name>
    <dbReference type="NCBI Taxonomy" id="1869"/>
    <lineage>
        <taxon>Bacteria</taxon>
        <taxon>Bacillati</taxon>
        <taxon>Actinomycetota</taxon>
        <taxon>Actinomycetes</taxon>
        <taxon>Micromonosporales</taxon>
        <taxon>Micromonosporaceae</taxon>
        <taxon>Actinoplanes</taxon>
    </lineage>
</organism>
<proteinExistence type="predicted"/>
<dbReference type="Pfam" id="PF01471">
    <property type="entry name" value="PG_binding_1"/>
    <property type="match status" value="1"/>
</dbReference>
<dbReference type="Proteomes" id="UP000054537">
    <property type="component" value="Unassembled WGS sequence"/>
</dbReference>
<dbReference type="InterPro" id="IPR036365">
    <property type="entry name" value="PGBD-like_sf"/>
</dbReference>
<gene>
    <name evidence="3" type="ORF">MB27_25995</name>
</gene>
<keyword evidence="1" id="KW-0175">Coiled coil</keyword>
<dbReference type="eggNOG" id="COG0845">
    <property type="taxonomic scope" value="Bacteria"/>
</dbReference>
<dbReference type="EMBL" id="JRTT01000034">
    <property type="protein sequence ID" value="KHD74951.1"/>
    <property type="molecule type" value="Genomic_DNA"/>
</dbReference>
<reference evidence="3 4" key="1">
    <citation type="submission" date="2014-10" db="EMBL/GenBank/DDBJ databases">
        <title>Draft genome sequence of Actinoplanes utahensis NRRL 12052.</title>
        <authorList>
            <person name="Velasco-Bucheli B."/>
            <person name="del Cerro C."/>
            <person name="Hormigo D."/>
            <person name="Garcia J.L."/>
            <person name="Acebal C."/>
            <person name="Arroyo M."/>
            <person name="de la Mata I."/>
        </authorList>
    </citation>
    <scope>NUCLEOTIDE SEQUENCE [LARGE SCALE GENOMIC DNA]</scope>
    <source>
        <strain evidence="3 4">NRRL 12052</strain>
    </source>
</reference>